<dbReference type="Proteomes" id="UP000593567">
    <property type="component" value="Unassembled WGS sequence"/>
</dbReference>
<name>A0A7J7JM14_BUGNE</name>
<evidence type="ECO:0000313" key="3">
    <source>
        <dbReference type="Proteomes" id="UP000593567"/>
    </source>
</evidence>
<keyword evidence="3" id="KW-1185">Reference proteome</keyword>
<dbReference type="EMBL" id="VXIV02002223">
    <property type="protein sequence ID" value="KAF6026701.1"/>
    <property type="molecule type" value="Genomic_DNA"/>
</dbReference>
<organism evidence="2 3">
    <name type="scientific">Bugula neritina</name>
    <name type="common">Brown bryozoan</name>
    <name type="synonym">Sertularia neritina</name>
    <dbReference type="NCBI Taxonomy" id="10212"/>
    <lineage>
        <taxon>Eukaryota</taxon>
        <taxon>Metazoa</taxon>
        <taxon>Spiralia</taxon>
        <taxon>Lophotrochozoa</taxon>
        <taxon>Bryozoa</taxon>
        <taxon>Gymnolaemata</taxon>
        <taxon>Cheilostomatida</taxon>
        <taxon>Flustrina</taxon>
        <taxon>Buguloidea</taxon>
        <taxon>Bugulidae</taxon>
        <taxon>Bugula</taxon>
    </lineage>
</organism>
<keyword evidence="1" id="KW-0472">Membrane</keyword>
<reference evidence="2" key="1">
    <citation type="submission" date="2020-06" db="EMBL/GenBank/DDBJ databases">
        <title>Draft genome of Bugula neritina, a colonial animal packing powerful symbionts and potential medicines.</title>
        <authorList>
            <person name="Rayko M."/>
        </authorList>
    </citation>
    <scope>NUCLEOTIDE SEQUENCE [LARGE SCALE GENOMIC DNA]</scope>
    <source>
        <strain evidence="2">Kwan_BN1</strain>
    </source>
</reference>
<keyword evidence="1" id="KW-0812">Transmembrane</keyword>
<feature type="transmembrane region" description="Helical" evidence="1">
    <location>
        <begin position="12"/>
        <end position="31"/>
    </location>
</feature>
<protein>
    <submittedName>
        <fullName evidence="2">Uncharacterized protein</fullName>
    </submittedName>
</protein>
<accession>A0A7J7JM14</accession>
<keyword evidence="1" id="KW-1133">Transmembrane helix</keyword>
<evidence type="ECO:0000256" key="1">
    <source>
        <dbReference type="SAM" id="Phobius"/>
    </source>
</evidence>
<dbReference type="AlphaFoldDB" id="A0A7J7JM14"/>
<evidence type="ECO:0000313" key="2">
    <source>
        <dbReference type="EMBL" id="KAF6026701.1"/>
    </source>
</evidence>
<proteinExistence type="predicted"/>
<comment type="caution">
    <text evidence="2">The sequence shown here is derived from an EMBL/GenBank/DDBJ whole genome shotgun (WGS) entry which is preliminary data.</text>
</comment>
<sequence>MSSYVVSLVSLYLVQLVIHSFLRIMTLHIFYSKRNLCIPTLLSLAYRYIHNTCAVVSSEISYSIFHMQSAINY</sequence>
<gene>
    <name evidence="2" type="ORF">EB796_014973</name>
</gene>